<dbReference type="Proteomes" id="UP000266042">
    <property type="component" value="Unassembled WGS sequence"/>
</dbReference>
<accession>A0A398DMS0</accession>
<organism evidence="2 5">
    <name type="scientific">Candidatus Cryosericum hinesii</name>
    <dbReference type="NCBI Taxonomy" id="2290915"/>
    <lineage>
        <taxon>Bacteria</taxon>
        <taxon>Pseudomonadati</taxon>
        <taxon>Caldisericota/Cryosericota group</taxon>
        <taxon>Candidatus Cryosericota</taxon>
        <taxon>Candidatus Cryosericia</taxon>
        <taxon>Candidatus Cryosericales</taxon>
        <taxon>Candidatus Cryosericaceae</taxon>
        <taxon>Candidatus Cryosericum</taxon>
    </lineage>
</organism>
<dbReference type="PANTHER" id="PTHR36304">
    <property type="entry name" value="DOMAIN GTPASE-ACTIVATING PROTEIN, PUTATIVE-RELATED-RELATED"/>
    <property type="match status" value="1"/>
</dbReference>
<dbReference type="Proteomes" id="UP000265724">
    <property type="component" value="Unassembled WGS sequence"/>
</dbReference>
<evidence type="ECO:0000313" key="4">
    <source>
        <dbReference type="Proteomes" id="UP000265724"/>
    </source>
</evidence>
<keyword evidence="4" id="KW-1185">Reference proteome</keyword>
<comment type="caution">
    <text evidence="2">The sequence shown here is derived from an EMBL/GenBank/DDBJ whole genome shotgun (WGS) entry which is preliminary data.</text>
</comment>
<evidence type="ECO:0000313" key="2">
    <source>
        <dbReference type="EMBL" id="RIE13397.1"/>
    </source>
</evidence>
<proteinExistence type="predicted"/>
<evidence type="ECO:0000313" key="5">
    <source>
        <dbReference type="Proteomes" id="UP000266042"/>
    </source>
</evidence>
<dbReference type="RefSeq" id="WP_119087453.1">
    <property type="nucleotide sequence ID" value="NZ_QXIV01000029.1"/>
</dbReference>
<protein>
    <submittedName>
        <fullName evidence="2">DUF4388 domain-containing protein</fullName>
    </submittedName>
</protein>
<dbReference type="Pfam" id="PF14332">
    <property type="entry name" value="DUF4388"/>
    <property type="match status" value="1"/>
</dbReference>
<gene>
    <name evidence="3" type="ORF">SMC2_04970</name>
    <name evidence="2" type="ORF">SMC3_04195</name>
</gene>
<dbReference type="PANTHER" id="PTHR36304:SF4">
    <property type="entry name" value="DUF4388 DOMAIN-CONTAINING PROTEIN"/>
    <property type="match status" value="1"/>
</dbReference>
<reference evidence="4 5" key="1">
    <citation type="submission" date="2018-09" db="EMBL/GenBank/DDBJ databases">
        <title>Discovery and Ecogenomic Context for Candidatus Cryosericales, a Global Caldiserica Order Active in Thawing Permafrost.</title>
        <authorList>
            <person name="Martinez M.A."/>
            <person name="Woodcroft B.J."/>
            <person name="Ignacio Espinoza J.C."/>
            <person name="Zayed A."/>
            <person name="Singleton C.M."/>
            <person name="Boyd J."/>
            <person name="Li Y.-F."/>
            <person name="Purvine S."/>
            <person name="Maughan H."/>
            <person name="Hodgkins S.B."/>
            <person name="Anderson D."/>
            <person name="Sederholm M."/>
            <person name="Temperton B."/>
            <person name="Saleska S.R."/>
            <person name="Tyson G.W."/>
            <person name="Rich V.I."/>
        </authorList>
    </citation>
    <scope>NUCLEOTIDE SEQUENCE [LARGE SCALE GENOMIC DNA]</scope>
    <source>
        <strain evidence="3 4">SMC2</strain>
        <strain evidence="2 5">SMC3</strain>
    </source>
</reference>
<dbReference type="InterPro" id="IPR025497">
    <property type="entry name" value="PatA-like_N"/>
</dbReference>
<dbReference type="EMBL" id="QXIX01000038">
    <property type="protein sequence ID" value="RIE13557.1"/>
    <property type="molecule type" value="Genomic_DNA"/>
</dbReference>
<dbReference type="AlphaFoldDB" id="A0A398DMS0"/>
<dbReference type="EMBL" id="QXIW01000023">
    <property type="protein sequence ID" value="RIE13397.1"/>
    <property type="molecule type" value="Genomic_DNA"/>
</dbReference>
<name>A0A398DMS0_9BACT</name>
<feature type="domain" description="PatA-like N-terminal" evidence="1">
    <location>
        <begin position="4"/>
        <end position="101"/>
    </location>
</feature>
<evidence type="ECO:0000259" key="1">
    <source>
        <dbReference type="Pfam" id="PF14332"/>
    </source>
</evidence>
<sequence length="180" mass="19884">MELRGDLQSFPLAQLIQTLDNAQRTGKLDIKGHLGSFAIFFQKGKVIHAQSPYSSGLPAFFDAFLERDGTFNFVSSVIMPPRRITQNNTSLLIEATGLADEYVRSGIQTEPSELQVSLGENDSDAAVTLTADEFLLLQKAGDLESFDRILKEAEFGFFRTWTALNSLADKKMVTLSKSEA</sequence>
<evidence type="ECO:0000313" key="3">
    <source>
        <dbReference type="EMBL" id="RIE13557.1"/>
    </source>
</evidence>